<comment type="caution">
    <text evidence="1">The sequence shown here is derived from an EMBL/GenBank/DDBJ whole genome shotgun (WGS) entry which is preliminary data.</text>
</comment>
<sequence length="51" mass="6037">PNNKRKNLSKIKGKDKAHPYSRKATQMRRAINRQARLETEKSKRFELTSPK</sequence>
<organism evidence="1 2">
    <name type="scientific">Spiromyces aspiralis</name>
    <dbReference type="NCBI Taxonomy" id="68401"/>
    <lineage>
        <taxon>Eukaryota</taxon>
        <taxon>Fungi</taxon>
        <taxon>Fungi incertae sedis</taxon>
        <taxon>Zoopagomycota</taxon>
        <taxon>Kickxellomycotina</taxon>
        <taxon>Kickxellomycetes</taxon>
        <taxon>Kickxellales</taxon>
        <taxon>Kickxellaceae</taxon>
        <taxon>Spiromyces</taxon>
    </lineage>
</organism>
<name>A0ACC1HS08_9FUNG</name>
<evidence type="ECO:0000313" key="1">
    <source>
        <dbReference type="EMBL" id="KAJ1678131.1"/>
    </source>
</evidence>
<evidence type="ECO:0000313" key="2">
    <source>
        <dbReference type="Proteomes" id="UP001145114"/>
    </source>
</evidence>
<proteinExistence type="predicted"/>
<dbReference type="EMBL" id="JAMZIH010001510">
    <property type="protein sequence ID" value="KAJ1678131.1"/>
    <property type="molecule type" value="Genomic_DNA"/>
</dbReference>
<feature type="non-terminal residue" evidence="1">
    <location>
        <position position="51"/>
    </location>
</feature>
<protein>
    <submittedName>
        <fullName evidence="1">Uncharacterized protein</fullName>
    </submittedName>
</protein>
<feature type="non-terminal residue" evidence="1">
    <location>
        <position position="1"/>
    </location>
</feature>
<keyword evidence="2" id="KW-1185">Reference proteome</keyword>
<gene>
    <name evidence="1" type="ORF">EV182_004711</name>
</gene>
<dbReference type="Proteomes" id="UP001145114">
    <property type="component" value="Unassembled WGS sequence"/>
</dbReference>
<accession>A0ACC1HS08</accession>
<reference evidence="1" key="1">
    <citation type="submission" date="2022-06" db="EMBL/GenBank/DDBJ databases">
        <title>Phylogenomic reconstructions and comparative analyses of Kickxellomycotina fungi.</title>
        <authorList>
            <person name="Reynolds N.K."/>
            <person name="Stajich J.E."/>
            <person name="Barry K."/>
            <person name="Grigoriev I.V."/>
            <person name="Crous P."/>
            <person name="Smith M.E."/>
        </authorList>
    </citation>
    <scope>NUCLEOTIDE SEQUENCE</scope>
    <source>
        <strain evidence="1">RSA 2271</strain>
    </source>
</reference>